<dbReference type="GO" id="GO:0030488">
    <property type="term" value="P:tRNA methylation"/>
    <property type="evidence" value="ECO:0007669"/>
    <property type="project" value="TreeGrafter"/>
</dbReference>
<feature type="domain" description="G" evidence="1">
    <location>
        <begin position="285"/>
        <end position="379"/>
    </location>
</feature>
<gene>
    <name evidence="2" type="ORF">CY34DRAFT_746782</name>
</gene>
<organism evidence="2 3">
    <name type="scientific">Suillus luteus UH-Slu-Lm8-n1</name>
    <dbReference type="NCBI Taxonomy" id="930992"/>
    <lineage>
        <taxon>Eukaryota</taxon>
        <taxon>Fungi</taxon>
        <taxon>Dikarya</taxon>
        <taxon>Basidiomycota</taxon>
        <taxon>Agaricomycotina</taxon>
        <taxon>Agaricomycetes</taxon>
        <taxon>Agaricomycetidae</taxon>
        <taxon>Boletales</taxon>
        <taxon>Suillineae</taxon>
        <taxon>Suillaceae</taxon>
        <taxon>Suillus</taxon>
    </lineage>
</organism>
<keyword evidence="3" id="KW-1185">Reference proteome</keyword>
<sequence length="484" mass="53608">MVNIVIFGEMGAGKSSVINLLAGQQIARISPDTHRCTLHWTEYSITFENGTRYQVFDTVGLEEPRLQTGEYLSAISNAHSLITTLKERGGINLLLFCVRGGRVTATMQSNYRLFFEFLCEERVTLALVVTNLERELKMEDWYTRNVGHLEKYNIRSAGHACITAANLLDGRHRDKYEASRGILRGVIEAHCNESMDGWTGGQGWFASSISRLVEYVVGRPKKTDIIGVLTKRCGMTREVAQQVAQQIRDANLPPTVLENYGNMPVPSDVRNTGLPQGYESRPSNIVLFGESGVGKSSLINLIMGSDVAEVSSDALSCTITCDPYDVTISGQRFRLWDTAGLNEGSEGRVPAAAAAKRLALFLGGLHRGDGVHLLMYCVRGTRATKALRTTYQTFSSAIGDSKVPIVIVATCLEDCRPTMTEWWNQNKDQLARYGMHFPGHACVTTLPGARADSQDLRQRRVQSYEDVCKLILDHCSPQQAPHRI</sequence>
<evidence type="ECO:0000313" key="2">
    <source>
        <dbReference type="EMBL" id="KIK42918.1"/>
    </source>
</evidence>
<dbReference type="InterPro" id="IPR006073">
    <property type="entry name" value="GTP-bd"/>
</dbReference>
<dbReference type="AlphaFoldDB" id="A0A0D0BIC2"/>
<evidence type="ECO:0000313" key="3">
    <source>
        <dbReference type="Proteomes" id="UP000054485"/>
    </source>
</evidence>
<name>A0A0D0BIC2_9AGAM</name>
<dbReference type="Pfam" id="PF01926">
    <property type="entry name" value="MMR_HSR1"/>
    <property type="match status" value="2"/>
</dbReference>
<dbReference type="PANTHER" id="PTHR42714:SF2">
    <property type="entry name" value="TRNA MODIFICATION GTPASE GTPBP3, MITOCHONDRIAL"/>
    <property type="match status" value="1"/>
</dbReference>
<dbReference type="HOGENOM" id="CLU_032838_0_0_1"/>
<dbReference type="OrthoDB" id="8954335at2759"/>
<dbReference type="CDD" id="cd00882">
    <property type="entry name" value="Ras_like_GTPase"/>
    <property type="match status" value="1"/>
</dbReference>
<reference evidence="3" key="2">
    <citation type="submission" date="2015-01" db="EMBL/GenBank/DDBJ databases">
        <title>Evolutionary Origins and Diversification of the Mycorrhizal Mutualists.</title>
        <authorList>
            <consortium name="DOE Joint Genome Institute"/>
            <consortium name="Mycorrhizal Genomics Consortium"/>
            <person name="Kohler A."/>
            <person name="Kuo A."/>
            <person name="Nagy L.G."/>
            <person name="Floudas D."/>
            <person name="Copeland A."/>
            <person name="Barry K.W."/>
            <person name="Cichocki N."/>
            <person name="Veneault-Fourrey C."/>
            <person name="LaButti K."/>
            <person name="Lindquist E.A."/>
            <person name="Lipzen A."/>
            <person name="Lundell T."/>
            <person name="Morin E."/>
            <person name="Murat C."/>
            <person name="Riley R."/>
            <person name="Ohm R."/>
            <person name="Sun H."/>
            <person name="Tunlid A."/>
            <person name="Henrissat B."/>
            <person name="Grigoriev I.V."/>
            <person name="Hibbett D.S."/>
            <person name="Martin F."/>
        </authorList>
    </citation>
    <scope>NUCLEOTIDE SEQUENCE [LARGE SCALE GENOMIC DNA]</scope>
    <source>
        <strain evidence="3">UH-Slu-Lm8-n1</strain>
    </source>
</reference>
<dbReference type="GO" id="GO:0005737">
    <property type="term" value="C:cytoplasm"/>
    <property type="evidence" value="ECO:0007669"/>
    <property type="project" value="TreeGrafter"/>
</dbReference>
<protein>
    <recommendedName>
        <fullName evidence="1">G domain-containing protein</fullName>
    </recommendedName>
</protein>
<dbReference type="PANTHER" id="PTHR42714">
    <property type="entry name" value="TRNA MODIFICATION GTPASE GTPBP3"/>
    <property type="match status" value="1"/>
</dbReference>
<evidence type="ECO:0000259" key="1">
    <source>
        <dbReference type="Pfam" id="PF01926"/>
    </source>
</evidence>
<dbReference type="InParanoid" id="A0A0D0BIC2"/>
<dbReference type="STRING" id="930992.A0A0D0BIC2"/>
<accession>A0A0D0BIC2</accession>
<dbReference type="InterPro" id="IPR027417">
    <property type="entry name" value="P-loop_NTPase"/>
</dbReference>
<dbReference type="SUPFAM" id="SSF52540">
    <property type="entry name" value="P-loop containing nucleoside triphosphate hydrolases"/>
    <property type="match status" value="2"/>
</dbReference>
<dbReference type="GO" id="GO:0005525">
    <property type="term" value="F:GTP binding"/>
    <property type="evidence" value="ECO:0007669"/>
    <property type="project" value="InterPro"/>
</dbReference>
<reference evidence="2 3" key="1">
    <citation type="submission" date="2014-04" db="EMBL/GenBank/DDBJ databases">
        <authorList>
            <consortium name="DOE Joint Genome Institute"/>
            <person name="Kuo A."/>
            <person name="Ruytinx J."/>
            <person name="Rineau F."/>
            <person name="Colpaert J."/>
            <person name="Kohler A."/>
            <person name="Nagy L.G."/>
            <person name="Floudas D."/>
            <person name="Copeland A."/>
            <person name="Barry K.W."/>
            <person name="Cichocki N."/>
            <person name="Veneault-Fourrey C."/>
            <person name="LaButti K."/>
            <person name="Lindquist E.A."/>
            <person name="Lipzen A."/>
            <person name="Lundell T."/>
            <person name="Morin E."/>
            <person name="Murat C."/>
            <person name="Sun H."/>
            <person name="Tunlid A."/>
            <person name="Henrissat B."/>
            <person name="Grigoriev I.V."/>
            <person name="Hibbett D.S."/>
            <person name="Martin F."/>
            <person name="Nordberg H.P."/>
            <person name="Cantor M.N."/>
            <person name="Hua S.X."/>
        </authorList>
    </citation>
    <scope>NUCLEOTIDE SEQUENCE [LARGE SCALE GENOMIC DNA]</scope>
    <source>
        <strain evidence="2 3">UH-Slu-Lm8-n1</strain>
    </source>
</reference>
<proteinExistence type="predicted"/>
<feature type="domain" description="G" evidence="1">
    <location>
        <begin position="4"/>
        <end position="99"/>
    </location>
</feature>
<dbReference type="EMBL" id="KN835226">
    <property type="protein sequence ID" value="KIK42918.1"/>
    <property type="molecule type" value="Genomic_DNA"/>
</dbReference>
<dbReference type="PROSITE" id="PS00675">
    <property type="entry name" value="SIGMA54_INTERACT_1"/>
    <property type="match status" value="1"/>
</dbReference>
<dbReference type="InterPro" id="IPR025662">
    <property type="entry name" value="Sigma_54_int_dom_ATP-bd_1"/>
</dbReference>
<dbReference type="GO" id="GO:0002098">
    <property type="term" value="P:tRNA wobble uridine modification"/>
    <property type="evidence" value="ECO:0007669"/>
    <property type="project" value="TreeGrafter"/>
</dbReference>
<dbReference type="Gene3D" id="3.40.50.300">
    <property type="entry name" value="P-loop containing nucleotide triphosphate hydrolases"/>
    <property type="match status" value="2"/>
</dbReference>
<dbReference type="Proteomes" id="UP000054485">
    <property type="component" value="Unassembled WGS sequence"/>
</dbReference>